<reference evidence="6" key="1">
    <citation type="submission" date="2025-05" db="UniProtKB">
        <authorList>
            <consortium name="RefSeq"/>
        </authorList>
    </citation>
    <scope>NUCLEOTIDE SEQUENCE [LARGE SCALE GENOMIC DNA]</scope>
</reference>
<dbReference type="Pfam" id="PF23227">
    <property type="entry name" value="HEAT_MROH2B_C"/>
    <property type="match status" value="1"/>
</dbReference>
<sequence>MTSFLKKFQILKKKDTRNNESLPQSTRGKPESNFQPSTSQDPASKRTTQLLPLLVKSSPSPASAEAKKKAQPQPVVLPELVQRTANIPSTSANNRADDKRGHRSPAETAKEQIVLPKLFRKEKPKKASTPSEKKKPMATGPAPLYPELSDEHFRFLWDSKKLPRGRPVRESLEMMGEKEILDTIFIYLYQSLPMPSALDPRQVRRKGPSVTTDVGQRTAGYPKTVKPVPQDKIPVYRYFGTKLRDSRHKDVVSEYLHMLLGFSAQDEVDREGVSETIRVVAFCHLPEILGVLRDYGHLVPSRKATQPEVIPEETRNATERQIRTTLILCYGQAALGAKPEDMLMLVDFIVAEILYQFRGTNKDETMKRIFMRSVIMISKALLQSKKENVEFPHKSELVICIIEVIEEEPSGSFSITILHQAMITVTCMTPLKPPLDSEVRSELVSKSVKKVFSLPSLKVTKLKAGMPMHPIQTQDFYHQTVVACHNMLTGLLSEAPNLESLQDILIHTNSWIDSPKNYERERAIRGTSHLLKFASEHLEFDTSQEFSLLGQLVALLGLHIADSVKEVGQVAAEAMYHLHYIIMSKMAKAMEKKRRNKKGNIVKWYREDFFIPGPSIFYNNLSKVAKAFGEHLSTNQVTDLSLKTISSLTHEDKAISQAAGVLLSSFLEECGMDLEDLPIIVKEIYSHLMNINDPVTKEETLKAVCSLASKRLNGVVDVLLECSVECDDTVAEIWKALVADPYCSIKLMRPLLKRLQDEDPLSEVTYRRHSKSIMPMAATNALCLILSLPDAADTLQNKFSHLLIALVTQIYFVLGTGRRSSKRPSIPTDTLLHPSPLSTTLQALKNLIACAGYIKEYNIMGMQGCWEMLSTPENYFEGIFKLVRILFVFSKYHLKMTFKQANAYLRRPDAKERAVGMAFFTELLSYSEISLFFVKQDILEVLREWMVQPNPLMQVFSIRGLGHLLQHPLEDEILEPLLPPLISCASDPDWNIGKESIKTLQHMFQHLDVNEFGYTGTGLIPRLVMHFSDDDHEMRAASVALFAILLKGVDENSRNSVVEDVLRGFVPLLILLADPCSREAARKALFSCADFMKWVDLPQNLFNYENYENLYVTYLNICKYIVWNYKSKFPEMLAQMVDYLRSRNASFREAGAILIASNAQIMKSNVVSTEQVENVFLALRELQGDCDAAVANAAVESIEEVFRHCGQRISPQIVPSQLMLLLKNNMAKRPFETSKN</sequence>
<dbReference type="InterPro" id="IPR011989">
    <property type="entry name" value="ARM-like"/>
</dbReference>
<dbReference type="GeneID" id="110080494"/>
<dbReference type="Pfam" id="PF21047">
    <property type="entry name" value="HEAT_Maestro"/>
    <property type="match status" value="1"/>
</dbReference>
<dbReference type="RefSeq" id="XP_072843223.1">
    <property type="nucleotide sequence ID" value="XM_072987122.1"/>
</dbReference>
<protein>
    <submittedName>
        <fullName evidence="7">Maestro heat-like repeat family member 5</fullName>
    </submittedName>
</protein>
<feature type="region of interest" description="Disordered" evidence="2">
    <location>
        <begin position="199"/>
        <end position="224"/>
    </location>
</feature>
<feature type="region of interest" description="Disordered" evidence="2">
    <location>
        <begin position="1"/>
        <end position="144"/>
    </location>
</feature>
<evidence type="ECO:0000256" key="1">
    <source>
        <dbReference type="ARBA" id="ARBA00022737"/>
    </source>
</evidence>
<evidence type="ECO:0000313" key="7">
    <source>
        <dbReference type="RefSeq" id="XP_072843223.1"/>
    </source>
</evidence>
<feature type="domain" description="MROH2B-like HEAT-repeats" evidence="4">
    <location>
        <begin position="228"/>
        <end position="493"/>
    </location>
</feature>
<proteinExistence type="predicted"/>
<evidence type="ECO:0000259" key="4">
    <source>
        <dbReference type="Pfam" id="PF23210"/>
    </source>
</evidence>
<dbReference type="Gene3D" id="1.25.10.10">
    <property type="entry name" value="Leucine-rich Repeat Variant"/>
    <property type="match status" value="2"/>
</dbReference>
<feature type="compositionally biased region" description="Polar residues" evidence="2">
    <location>
        <begin position="19"/>
        <end position="49"/>
    </location>
</feature>
<feature type="compositionally biased region" description="Basic and acidic residues" evidence="2">
    <location>
        <begin position="95"/>
        <end position="110"/>
    </location>
</feature>
<dbReference type="InterPro" id="IPR048465">
    <property type="entry name" value="Maestro-like_HEAT"/>
</dbReference>
<dbReference type="PANTHER" id="PTHR23120:SF42">
    <property type="entry name" value="MAESTRO HEAT-LIKE REPEAT FAMILY MEMBER 3"/>
    <property type="match status" value="1"/>
</dbReference>
<keyword evidence="6" id="KW-1185">Reference proteome</keyword>
<dbReference type="InterPro" id="IPR045206">
    <property type="entry name" value="Maestro_heat-like_prot"/>
</dbReference>
<feature type="domain" description="Maestro/Maestro-like HEAT-repeats" evidence="5">
    <location>
        <begin position="938"/>
        <end position="1201"/>
    </location>
</feature>
<evidence type="ECO:0000313" key="6">
    <source>
        <dbReference type="Proteomes" id="UP001652642"/>
    </source>
</evidence>
<dbReference type="SUPFAM" id="SSF48371">
    <property type="entry name" value="ARM repeat"/>
    <property type="match status" value="2"/>
</dbReference>
<dbReference type="InterPro" id="IPR016024">
    <property type="entry name" value="ARM-type_fold"/>
</dbReference>
<dbReference type="Proteomes" id="UP001652642">
    <property type="component" value="Chromosome 2"/>
</dbReference>
<organism evidence="6 7">
    <name type="scientific">Pogona vitticeps</name>
    <name type="common">central bearded dragon</name>
    <dbReference type="NCBI Taxonomy" id="103695"/>
    <lineage>
        <taxon>Eukaryota</taxon>
        <taxon>Metazoa</taxon>
        <taxon>Chordata</taxon>
        <taxon>Craniata</taxon>
        <taxon>Vertebrata</taxon>
        <taxon>Euteleostomi</taxon>
        <taxon>Lepidosauria</taxon>
        <taxon>Squamata</taxon>
        <taxon>Bifurcata</taxon>
        <taxon>Unidentata</taxon>
        <taxon>Episquamata</taxon>
        <taxon>Toxicofera</taxon>
        <taxon>Iguania</taxon>
        <taxon>Acrodonta</taxon>
        <taxon>Agamidae</taxon>
        <taxon>Amphibolurinae</taxon>
        <taxon>Pogona</taxon>
    </lineage>
</organism>
<evidence type="ECO:0000259" key="5">
    <source>
        <dbReference type="Pfam" id="PF23227"/>
    </source>
</evidence>
<accession>A0ABM5FCV0</accession>
<reference evidence="7" key="2">
    <citation type="submission" date="2025-08" db="UniProtKB">
        <authorList>
            <consortium name="RefSeq"/>
        </authorList>
    </citation>
    <scope>IDENTIFICATION</scope>
</reference>
<dbReference type="InterPro" id="IPR055406">
    <property type="entry name" value="HEAT_Maestro"/>
</dbReference>
<dbReference type="PANTHER" id="PTHR23120">
    <property type="entry name" value="MAESTRO-RELATED HEAT DOMAIN-CONTAINING"/>
    <property type="match status" value="1"/>
</dbReference>
<evidence type="ECO:0000259" key="3">
    <source>
        <dbReference type="Pfam" id="PF21047"/>
    </source>
</evidence>
<gene>
    <name evidence="7" type="primary">LOC110080494</name>
</gene>
<evidence type="ECO:0000256" key="2">
    <source>
        <dbReference type="SAM" id="MobiDB-lite"/>
    </source>
</evidence>
<dbReference type="Pfam" id="PF23210">
    <property type="entry name" value="HEAT_Maestro_2"/>
    <property type="match status" value="1"/>
</dbReference>
<dbReference type="InterPro" id="IPR055408">
    <property type="entry name" value="HEAT_MROH2B-like"/>
</dbReference>
<feature type="compositionally biased region" description="Low complexity" evidence="2">
    <location>
        <begin position="50"/>
        <end position="64"/>
    </location>
</feature>
<feature type="compositionally biased region" description="Polar residues" evidence="2">
    <location>
        <begin position="83"/>
        <end position="94"/>
    </location>
</feature>
<feature type="domain" description="Maestro-like HEAT-repeats" evidence="3">
    <location>
        <begin position="518"/>
        <end position="747"/>
    </location>
</feature>
<name>A0ABM5FCV0_9SAUR</name>
<keyword evidence="1" id="KW-0677">Repeat</keyword>